<evidence type="ECO:0000256" key="2">
    <source>
        <dbReference type="ARBA" id="ARBA00006675"/>
    </source>
</evidence>
<dbReference type="Gene3D" id="1.50.10.10">
    <property type="match status" value="1"/>
</dbReference>
<dbReference type="EMBL" id="CP059661">
    <property type="protein sequence ID" value="QRW19178.1"/>
    <property type="molecule type" value="Genomic_DNA"/>
</dbReference>
<feature type="compositionally biased region" description="Polar residues" evidence="13">
    <location>
        <begin position="1053"/>
        <end position="1064"/>
    </location>
</feature>
<evidence type="ECO:0000256" key="15">
    <source>
        <dbReference type="SAM" id="SignalP"/>
    </source>
</evidence>
<dbReference type="KEGG" id="rsx:RhiXN_00584"/>
<feature type="transmembrane region" description="Helical" evidence="14">
    <location>
        <begin position="1004"/>
        <end position="1024"/>
    </location>
</feature>
<dbReference type="GO" id="GO:0006656">
    <property type="term" value="P:phosphatidylcholine biosynthetic process"/>
    <property type="evidence" value="ECO:0007669"/>
    <property type="project" value="TreeGrafter"/>
</dbReference>
<evidence type="ECO:0000313" key="16">
    <source>
        <dbReference type="EMBL" id="QRW19178.1"/>
    </source>
</evidence>
<feature type="chain" id="PRO_5034645013" description="Glycerophosphocholine acyltransferase 1" evidence="15">
    <location>
        <begin position="26"/>
        <end position="1112"/>
    </location>
</feature>
<dbReference type="Proteomes" id="UP000650533">
    <property type="component" value="Chromosome 4"/>
</dbReference>
<evidence type="ECO:0000256" key="6">
    <source>
        <dbReference type="ARBA" id="ARBA00022692"/>
    </source>
</evidence>
<evidence type="ECO:0000256" key="5">
    <source>
        <dbReference type="ARBA" id="ARBA00022679"/>
    </source>
</evidence>
<dbReference type="GeneID" id="67022866"/>
<evidence type="ECO:0000256" key="3">
    <source>
        <dbReference type="ARBA" id="ARBA00019082"/>
    </source>
</evidence>
<evidence type="ECO:0000256" key="12">
    <source>
        <dbReference type="ARBA" id="ARBA00023315"/>
    </source>
</evidence>
<name>A0A8H8NVM3_9AGAM</name>
<evidence type="ECO:0000256" key="8">
    <source>
        <dbReference type="ARBA" id="ARBA00023098"/>
    </source>
</evidence>
<feature type="transmembrane region" description="Helical" evidence="14">
    <location>
        <begin position="914"/>
        <end position="931"/>
    </location>
</feature>
<dbReference type="GO" id="GO:0016020">
    <property type="term" value="C:membrane"/>
    <property type="evidence" value="ECO:0007669"/>
    <property type="project" value="UniProtKB-SubCell"/>
</dbReference>
<evidence type="ECO:0000256" key="10">
    <source>
        <dbReference type="ARBA" id="ARBA00023209"/>
    </source>
</evidence>
<evidence type="ECO:0000256" key="13">
    <source>
        <dbReference type="SAM" id="MobiDB-lite"/>
    </source>
</evidence>
<organism evidence="16 17">
    <name type="scientific">Rhizoctonia solani</name>
    <dbReference type="NCBI Taxonomy" id="456999"/>
    <lineage>
        <taxon>Eukaryota</taxon>
        <taxon>Fungi</taxon>
        <taxon>Dikarya</taxon>
        <taxon>Basidiomycota</taxon>
        <taxon>Agaricomycotina</taxon>
        <taxon>Agaricomycetes</taxon>
        <taxon>Cantharellales</taxon>
        <taxon>Ceratobasidiaceae</taxon>
        <taxon>Rhizoctonia</taxon>
    </lineage>
</organism>
<feature type="transmembrane region" description="Helical" evidence="14">
    <location>
        <begin position="815"/>
        <end position="836"/>
    </location>
</feature>
<evidence type="ECO:0000256" key="14">
    <source>
        <dbReference type="SAM" id="Phobius"/>
    </source>
</evidence>
<reference evidence="16" key="1">
    <citation type="submission" date="2020-05" db="EMBL/GenBank/DDBJ databases">
        <title>Evolutionary and genomic comparisons of hybrid uninucleate and nonhybrid Rhizoctonia fungi.</title>
        <authorList>
            <person name="Li C."/>
            <person name="Chen X."/>
        </authorList>
    </citation>
    <scope>NUCLEOTIDE SEQUENCE</scope>
    <source>
        <strain evidence="16">AG-1 IA</strain>
    </source>
</reference>
<dbReference type="InterPro" id="IPR012341">
    <property type="entry name" value="6hp_glycosidase-like_sf"/>
</dbReference>
<dbReference type="AlphaFoldDB" id="A0A8H8NVM3"/>
<evidence type="ECO:0000256" key="11">
    <source>
        <dbReference type="ARBA" id="ARBA00023264"/>
    </source>
</evidence>
<feature type="region of interest" description="Disordered" evidence="13">
    <location>
        <begin position="568"/>
        <end position="656"/>
    </location>
</feature>
<evidence type="ECO:0000313" key="17">
    <source>
        <dbReference type="Proteomes" id="UP000650533"/>
    </source>
</evidence>
<comment type="subcellular location">
    <subcellularLocation>
        <location evidence="1">Membrane</location>
        <topology evidence="1">Multi-pass membrane protein</topology>
    </subcellularLocation>
</comment>
<keyword evidence="5" id="KW-0808">Transferase</keyword>
<keyword evidence="11" id="KW-1208">Phospholipid metabolism</keyword>
<accession>A0A8H8NVM3</accession>
<feature type="transmembrane region" description="Helical" evidence="14">
    <location>
        <begin position="976"/>
        <end position="998"/>
    </location>
</feature>
<dbReference type="GO" id="GO:0005975">
    <property type="term" value="P:carbohydrate metabolic process"/>
    <property type="evidence" value="ECO:0007669"/>
    <property type="project" value="InterPro"/>
</dbReference>
<comment type="similarity">
    <text evidence="2">Belongs to the GPC1 family.</text>
</comment>
<feature type="transmembrane region" description="Helical" evidence="14">
    <location>
        <begin position="842"/>
        <end position="862"/>
    </location>
</feature>
<sequence length="1112" mass="124512">MTTMIVLKTAFLVAAASSGITFVEAANGVALDSAPPSQLISPLIESKLTSTAGSLSSNNPTTYPQWTYLSGNGTWQYFRAATWTSGFFPASLYLMNTRKSVLCTNDSETGSTDWLAAAQSWMQGLDPVANSNAGLFDGVRHDVGFLSFGWLEALTLNSNDDKAKAAINSYATYLASRFNPNVGCTMSWDPPSSDPTQFLVIIDNMMNLELLIVASKLTGNSTLYNMATSHANKTMVNHLRPDASTYHVVNYNQTTGAVIWQRTAQGYADNSTWTRGQAWGIHGFATSKDVKATKVMWHTDEFLPVYNYTGDSNYWITSRRLAEYYLSRLPESGVPPWDFDAPQYLVDRLTHLPPQLPHLVCSCFLDSSKVCQIPLAPATGPMLPFGTTNLAWREESNWQSLLSNGTVNNPANPPNNNTGIIYGDYYYIKAGNELLNQGYTFPPASRRSRQELPLLTTAFTRSVATSISSGSIIARQNTLIEHSGVEWKNSPHYQPKVTPGGDITRRSTVASVYSLPSAAPHESRRPTQENYIVDWSVVDRAIENRVESPVASPHCNWPLHDHSHWSSSAVSQAHAQRTNVCTRRNPTSLSRSNTTQKREMASKPVQSSNHLSTPALVADTPSSVVSDASPLESPRGDSTVLPTPNLKAGGYQSEKFTSRDDSSQYWAGSLTLLDTLETYFDSRIDLLERRFKHHSDRWKRKAGYALKRTTSEALKRTKTPTELTRLYDERSKEIEVELAKIKKKFQKRISTVQDAWESATVVRTREKVSFFYGVMMVLASALLFGLAPEWLHVVYSVHVAYFLPTRFYVYKKKHWHYFLFDLCYYAQILCLAYIWWAPSNTTLWVAAYLLSHGSLASAVITWRNSLVFHDLDKVISLFIHIYPPFVFTVIRHFYPNVKERFPAAAKVQYLEPVQSLFLSTIIYLIWQTLYWKFVLVDKRKKIESGQRTTSFSFLLNEKRGAIGKALSSIPAQYRELGFMMGQLVYSVLTCLPAIFLLYTSPKWSGAFLMFIFSVSVWNGGGFYIEVFGRKFERELETLRKELAEATAAGATTPQSQGANTSPQRPSVSASSDPGESSSSSAPNSPLVMGRDRSDEFVEELSLSLKDEQKKNQ</sequence>
<evidence type="ECO:0000256" key="1">
    <source>
        <dbReference type="ARBA" id="ARBA00004141"/>
    </source>
</evidence>
<keyword evidence="6 14" id="KW-0812">Transmembrane</keyword>
<keyword evidence="10" id="KW-0594">Phospholipid biosynthesis</keyword>
<keyword evidence="8" id="KW-0443">Lipid metabolism</keyword>
<protein>
    <recommendedName>
        <fullName evidence="3">Glycerophosphocholine acyltransferase 1</fullName>
    </recommendedName>
</protein>
<keyword evidence="4" id="KW-0444">Lipid biosynthesis</keyword>
<proteinExistence type="inferred from homology"/>
<keyword evidence="7 14" id="KW-1133">Transmembrane helix</keyword>
<feature type="signal peptide" evidence="15">
    <location>
        <begin position="1"/>
        <end position="25"/>
    </location>
</feature>
<dbReference type="RefSeq" id="XP_043179415.1">
    <property type="nucleotide sequence ID" value="XM_043320403.1"/>
</dbReference>
<feature type="transmembrane region" description="Helical" evidence="14">
    <location>
        <begin position="770"/>
        <end position="803"/>
    </location>
</feature>
<keyword evidence="9 14" id="KW-0472">Membrane</keyword>
<feature type="transmembrane region" description="Helical" evidence="14">
    <location>
        <begin position="874"/>
        <end position="894"/>
    </location>
</feature>
<gene>
    <name evidence="16" type="ORF">RhiXN_00584</name>
</gene>
<evidence type="ECO:0000256" key="7">
    <source>
        <dbReference type="ARBA" id="ARBA00022989"/>
    </source>
</evidence>
<dbReference type="InterPro" id="IPR021261">
    <property type="entry name" value="GPCAT"/>
</dbReference>
<evidence type="ECO:0000256" key="9">
    <source>
        <dbReference type="ARBA" id="ARBA00023136"/>
    </source>
</evidence>
<dbReference type="PANTHER" id="PTHR31201:SF1">
    <property type="entry name" value="GLYCEROPHOSPHOCHOLINE ACYLTRANSFERASE 1"/>
    <property type="match status" value="1"/>
</dbReference>
<feature type="compositionally biased region" description="Low complexity" evidence="13">
    <location>
        <begin position="1065"/>
        <end position="1085"/>
    </location>
</feature>
<feature type="region of interest" description="Disordered" evidence="13">
    <location>
        <begin position="1046"/>
        <end position="1112"/>
    </location>
</feature>
<keyword evidence="15" id="KW-0732">Signal</keyword>
<dbReference type="SUPFAM" id="SSF48208">
    <property type="entry name" value="Six-hairpin glycosidases"/>
    <property type="match status" value="1"/>
</dbReference>
<keyword evidence="12" id="KW-0012">Acyltransferase</keyword>
<dbReference type="Pfam" id="PF10998">
    <property type="entry name" value="DUF2838"/>
    <property type="match status" value="1"/>
</dbReference>
<dbReference type="GO" id="GO:0016746">
    <property type="term" value="F:acyltransferase activity"/>
    <property type="evidence" value="ECO:0007669"/>
    <property type="project" value="UniProtKB-KW"/>
</dbReference>
<evidence type="ECO:0000256" key="4">
    <source>
        <dbReference type="ARBA" id="ARBA00022516"/>
    </source>
</evidence>
<dbReference type="PANTHER" id="PTHR31201">
    <property type="entry name" value="OS01G0585100 PROTEIN"/>
    <property type="match status" value="1"/>
</dbReference>
<feature type="compositionally biased region" description="Polar residues" evidence="13">
    <location>
        <begin position="568"/>
        <end position="595"/>
    </location>
</feature>
<dbReference type="InterPro" id="IPR008928">
    <property type="entry name" value="6-hairpin_glycosidase_sf"/>
</dbReference>